<proteinExistence type="inferred from homology"/>
<protein>
    <submittedName>
        <fullName evidence="10">Aminopeptidase</fullName>
    </submittedName>
</protein>
<evidence type="ECO:0000256" key="6">
    <source>
        <dbReference type="ARBA" id="ARBA00022670"/>
    </source>
</evidence>
<dbReference type="Gene3D" id="3.40.1830.10">
    <property type="entry name" value="Thermophilic metalloprotease (M29)"/>
    <property type="match status" value="1"/>
</dbReference>
<comment type="caution">
    <text evidence="10">The sequence shown here is derived from an EMBL/GenBank/DDBJ whole genome shotgun (WGS) entry which is preliminary data.</text>
</comment>
<evidence type="ECO:0000313" key="11">
    <source>
        <dbReference type="Proteomes" id="UP000547209"/>
    </source>
</evidence>
<dbReference type="PANTHER" id="PTHR34448">
    <property type="entry name" value="AMINOPEPTIDASE"/>
    <property type="match status" value="1"/>
</dbReference>
<dbReference type="GO" id="GO:0004177">
    <property type="term" value="F:aminopeptidase activity"/>
    <property type="evidence" value="ECO:0007669"/>
    <property type="project" value="UniProtKB-KW"/>
</dbReference>
<name>A0A7X0RMQ2_9BACL</name>
<evidence type="ECO:0000256" key="3">
    <source>
        <dbReference type="ARBA" id="ARBA00001947"/>
    </source>
</evidence>
<reference evidence="10 11" key="1">
    <citation type="submission" date="2020-08" db="EMBL/GenBank/DDBJ databases">
        <title>Cohnella phylogeny.</title>
        <authorList>
            <person name="Dunlap C."/>
        </authorList>
    </citation>
    <scope>NUCLEOTIDE SEQUENCE [LARGE SCALE GENOMIC DNA]</scope>
    <source>
        <strain evidence="10 11">DSM 28246</strain>
    </source>
</reference>
<dbReference type="AlphaFoldDB" id="A0A7X0RMQ2"/>
<dbReference type="GO" id="GO:0006508">
    <property type="term" value="P:proteolysis"/>
    <property type="evidence" value="ECO:0007669"/>
    <property type="project" value="UniProtKB-KW"/>
</dbReference>
<evidence type="ECO:0000256" key="1">
    <source>
        <dbReference type="ARBA" id="ARBA00001941"/>
    </source>
</evidence>
<keyword evidence="6" id="KW-0645">Protease</keyword>
<dbReference type="PANTHER" id="PTHR34448:SF3">
    <property type="entry name" value="AMINOPEPTIDASE AMPS"/>
    <property type="match status" value="1"/>
</dbReference>
<comment type="cofactor">
    <cofactor evidence="2">
        <name>Mg(2+)</name>
        <dbReference type="ChEBI" id="CHEBI:18420"/>
    </cofactor>
</comment>
<organism evidence="10 11">
    <name type="scientific">Cohnella nanjingensis</name>
    <dbReference type="NCBI Taxonomy" id="1387779"/>
    <lineage>
        <taxon>Bacteria</taxon>
        <taxon>Bacillati</taxon>
        <taxon>Bacillota</taxon>
        <taxon>Bacilli</taxon>
        <taxon>Bacillales</taxon>
        <taxon>Paenibacillaceae</taxon>
        <taxon>Cohnella</taxon>
    </lineage>
</organism>
<keyword evidence="8" id="KW-0378">Hydrolase</keyword>
<evidence type="ECO:0000313" key="10">
    <source>
        <dbReference type="EMBL" id="MBB6669075.1"/>
    </source>
</evidence>
<keyword evidence="11" id="KW-1185">Reference proteome</keyword>
<keyword evidence="5 10" id="KW-0031">Aminopeptidase</keyword>
<dbReference type="InterPro" id="IPR052170">
    <property type="entry name" value="M29_Exopeptidase"/>
</dbReference>
<sequence>MKFEKSLAQYAALAVEVGVNLQPDQTLCVFAPVAAAEYVRLIARRAYEMGARYVHVEWGDEQIARTRLELAPEDALAEFPAWRVQGRVEMAKEGGAFLWVLADDPDLLRGIDSGRIAATNKAASAALKPFREFTVTNKVAWSIVAVPSQAWADTVFPALPASERVDALWDAIFAATRVNEDEPVQRWREHVTALQSRADWLNESKFSALRYAGPGTDLTIGLPQGHIWTSAGNKNAQGTPFVPNMPTEEVFTSPHRLEVNGTVSSSKPLSHHGSMIDRFSLTFKDGRIVEYSAEQGYEALKRIIDTDDGGRYLGEVALVPHRSPISDSNLIFNNTLFDENAACHLAIGFGFPFCIEGGLALSKEELLARGINDSMTHVDFMIGGAALDIDGILPDGSVVPVFRDGNWAK</sequence>
<comment type="similarity">
    <text evidence="4">Belongs to the peptidase M29 family.</text>
</comment>
<comment type="cofactor">
    <cofactor evidence="3">
        <name>Zn(2+)</name>
        <dbReference type="ChEBI" id="CHEBI:29105"/>
    </cofactor>
</comment>
<gene>
    <name evidence="10" type="ORF">H7C19_00080</name>
</gene>
<keyword evidence="7" id="KW-0479">Metal-binding</keyword>
<evidence type="ECO:0000256" key="9">
    <source>
        <dbReference type="ARBA" id="ARBA00023049"/>
    </source>
</evidence>
<dbReference type="PRINTS" id="PR00919">
    <property type="entry name" value="THERMOPTASE"/>
</dbReference>
<evidence type="ECO:0000256" key="8">
    <source>
        <dbReference type="ARBA" id="ARBA00022801"/>
    </source>
</evidence>
<comment type="cofactor">
    <cofactor evidence="1">
        <name>Co(2+)</name>
        <dbReference type="ChEBI" id="CHEBI:48828"/>
    </cofactor>
</comment>
<dbReference type="EMBL" id="JACJVP010000001">
    <property type="protein sequence ID" value="MBB6669075.1"/>
    <property type="molecule type" value="Genomic_DNA"/>
</dbReference>
<dbReference type="GO" id="GO:0008237">
    <property type="term" value="F:metallopeptidase activity"/>
    <property type="evidence" value="ECO:0007669"/>
    <property type="project" value="UniProtKB-KW"/>
</dbReference>
<dbReference type="InterPro" id="IPR035097">
    <property type="entry name" value="M29_N-terminal"/>
</dbReference>
<dbReference type="GO" id="GO:0046872">
    <property type="term" value="F:metal ion binding"/>
    <property type="evidence" value="ECO:0007669"/>
    <property type="project" value="UniProtKB-KW"/>
</dbReference>
<dbReference type="Pfam" id="PF02073">
    <property type="entry name" value="Peptidase_M29"/>
    <property type="match status" value="1"/>
</dbReference>
<dbReference type="SUPFAM" id="SSF144052">
    <property type="entry name" value="Thermophilic metalloprotease-like"/>
    <property type="match status" value="1"/>
</dbReference>
<dbReference type="InterPro" id="IPR000787">
    <property type="entry name" value="Peptidase_M29"/>
</dbReference>
<evidence type="ECO:0000256" key="4">
    <source>
        <dbReference type="ARBA" id="ARBA00008236"/>
    </source>
</evidence>
<evidence type="ECO:0000256" key="2">
    <source>
        <dbReference type="ARBA" id="ARBA00001946"/>
    </source>
</evidence>
<evidence type="ECO:0000256" key="5">
    <source>
        <dbReference type="ARBA" id="ARBA00022438"/>
    </source>
</evidence>
<accession>A0A7X0RMQ2</accession>
<dbReference type="RefSeq" id="WP_185140526.1">
    <property type="nucleotide sequence ID" value="NZ_JACJVP010000001.1"/>
</dbReference>
<keyword evidence="9" id="KW-0482">Metalloprotease</keyword>
<dbReference type="Proteomes" id="UP000547209">
    <property type="component" value="Unassembled WGS sequence"/>
</dbReference>
<evidence type="ECO:0000256" key="7">
    <source>
        <dbReference type="ARBA" id="ARBA00022723"/>
    </source>
</evidence>